<evidence type="ECO:0000259" key="5">
    <source>
        <dbReference type="PROSITE" id="PS51379"/>
    </source>
</evidence>
<keyword evidence="3" id="KW-0677">Repeat</keyword>
<proteinExistence type="predicted"/>
<dbReference type="InterPro" id="IPR054704">
    <property type="entry name" value="Quin_L_LdhH-like"/>
</dbReference>
<keyword evidence="2" id="KW-0479">Metal-binding</keyword>
<dbReference type="InterPro" id="IPR017900">
    <property type="entry name" value="4Fe4S_Fe_S_CS"/>
</dbReference>
<dbReference type="InterPro" id="IPR017896">
    <property type="entry name" value="4Fe4S_Fe-S-bd"/>
</dbReference>
<dbReference type="Pfam" id="PF02589">
    <property type="entry name" value="LUD_dom"/>
    <property type="match status" value="1"/>
</dbReference>
<dbReference type="InterPro" id="IPR003741">
    <property type="entry name" value="LUD_dom"/>
</dbReference>
<name>A0A0W8G4F0_9ZZZZ</name>
<organism evidence="6">
    <name type="scientific">hydrocarbon metagenome</name>
    <dbReference type="NCBI Taxonomy" id="938273"/>
    <lineage>
        <taxon>unclassified sequences</taxon>
        <taxon>metagenomes</taxon>
        <taxon>ecological metagenomes</taxon>
    </lineage>
</organism>
<keyword evidence="2" id="KW-0408">Iron</keyword>
<dbReference type="InterPro" id="IPR037171">
    <property type="entry name" value="NagB/RpiA_transferase-like"/>
</dbReference>
<evidence type="ECO:0000256" key="1">
    <source>
        <dbReference type="ARBA" id="ARBA00022448"/>
    </source>
</evidence>
<keyword evidence="1" id="KW-0813">Transport</keyword>
<feature type="domain" description="4Fe-4S ferredoxin-type" evidence="5">
    <location>
        <begin position="303"/>
        <end position="324"/>
    </location>
</feature>
<reference evidence="6" key="1">
    <citation type="journal article" date="2015" name="Proc. Natl. Acad. Sci. U.S.A.">
        <title>Networks of energetic and metabolic interactions define dynamics in microbial communities.</title>
        <authorList>
            <person name="Embree M."/>
            <person name="Liu J.K."/>
            <person name="Al-Bassam M.M."/>
            <person name="Zengler K."/>
        </authorList>
    </citation>
    <scope>NUCLEOTIDE SEQUENCE</scope>
</reference>
<dbReference type="GO" id="GO:0006089">
    <property type="term" value="P:lactate metabolic process"/>
    <property type="evidence" value="ECO:0007669"/>
    <property type="project" value="InterPro"/>
</dbReference>
<dbReference type="Gene3D" id="3.40.50.10420">
    <property type="entry name" value="NagB/RpiA/CoA transferase-like"/>
    <property type="match status" value="1"/>
</dbReference>
<gene>
    <name evidence="6" type="ORF">ASZ90_002314</name>
</gene>
<keyword evidence="2" id="KW-0004">4Fe-4S</keyword>
<dbReference type="GO" id="GO:0016491">
    <property type="term" value="F:oxidoreductase activity"/>
    <property type="evidence" value="ECO:0007669"/>
    <property type="project" value="UniProtKB-ARBA"/>
</dbReference>
<dbReference type="Gene3D" id="1.10.1060.10">
    <property type="entry name" value="Alpha-helical ferredoxin"/>
    <property type="match status" value="1"/>
</dbReference>
<sequence length="717" mass="77768">MQTAKDIKGYRQELREALSNDFQRTAMDNFAVFYRGARARAFAGMDLPAMIADVAAAKDAAMARLDELLAEFTANAQKAGITVHVAATADEANAVIADIARAEGVKTIVKSKSMTAEETLLNHRLEADGYEVTETDLGEWIIQLRHEGPTHMVMPAIHLSRAQVADLFSTVTGQTQEVDIPKLVKVARRELRRKFVEADMGISGANFALADTGTLGMITNEGNGRLVTTLPRVHVALLGLDKLVPSLADALKIIKVLPRNATAQAISSYVTWITGPNACAAAPAGKKSMHIVFLDNGRRRLAADPVFSQALRCVRCGACANVCPIYRQVGGHTYGHIYIGAVGLVLTYFYHGRDKAKNLVQNCLNCGACKAACVAGIDLPYLIKEVHARILAEEGRPFQNTALSLAMRNRTLFHGALRAASLLQKPVTGGTPYLRHLPMFFAKDQEFRALPAIAATPLRDRWADIKPRPATSTVKAALFSGCVQDFVYPEQAEAAVSLFHGRDADLAYPMDQTCCGLPALMMGEKKTARDVALQNIAAFDDCNCDYILTLCASCASHLKKGYPRLVADNPEHARAAERFAAKVMDFSTFARDILKLTPDDFTGPATKTALHAPCHLCRGLGVTDAPRDMLNIAGLDYAPYDEEDVCCGFGGTFSLKFPELSAEILKKKLQNVAATGATLLVTDCPGCVMQLRGGAENMKMDITVKHSAEVLAERRKR</sequence>
<dbReference type="AlphaFoldDB" id="A0A0W8G4F0"/>
<evidence type="ECO:0000256" key="2">
    <source>
        <dbReference type="ARBA" id="ARBA00022485"/>
    </source>
</evidence>
<keyword evidence="2" id="KW-0411">Iron-sulfur</keyword>
<protein>
    <submittedName>
        <fullName evidence="6">Putattive l-lactate dehydrogenase</fullName>
    </submittedName>
</protein>
<dbReference type="PROSITE" id="PS51379">
    <property type="entry name" value="4FE4S_FER_2"/>
    <property type="match status" value="1"/>
</dbReference>
<dbReference type="SUPFAM" id="SSF100950">
    <property type="entry name" value="NagB/RpiA/CoA transferase-like"/>
    <property type="match status" value="1"/>
</dbReference>
<evidence type="ECO:0000256" key="3">
    <source>
        <dbReference type="ARBA" id="ARBA00022737"/>
    </source>
</evidence>
<dbReference type="GO" id="GO:0051539">
    <property type="term" value="F:4 iron, 4 sulfur cluster binding"/>
    <property type="evidence" value="ECO:0007669"/>
    <property type="project" value="UniProtKB-KW"/>
</dbReference>
<dbReference type="PROSITE" id="PS00198">
    <property type="entry name" value="4FE4S_FER_1"/>
    <property type="match status" value="1"/>
</dbReference>
<evidence type="ECO:0000256" key="4">
    <source>
        <dbReference type="ARBA" id="ARBA00022982"/>
    </source>
</evidence>
<dbReference type="NCBIfam" id="NF045670">
    <property type="entry name" value="quin_L_LdhH"/>
    <property type="match status" value="1"/>
</dbReference>
<dbReference type="InterPro" id="IPR009051">
    <property type="entry name" value="Helical_ferredxn"/>
</dbReference>
<dbReference type="SUPFAM" id="SSF54862">
    <property type="entry name" value="4Fe-4S ferredoxins"/>
    <property type="match status" value="1"/>
</dbReference>
<dbReference type="Pfam" id="PF02754">
    <property type="entry name" value="CCG"/>
    <property type="match status" value="2"/>
</dbReference>
<dbReference type="InterPro" id="IPR004452">
    <property type="entry name" value="LutB/LldF"/>
</dbReference>
<dbReference type="InterPro" id="IPR024185">
    <property type="entry name" value="FTHF_cligase-like_sf"/>
</dbReference>
<comment type="caution">
    <text evidence="6">The sequence shown here is derived from an EMBL/GenBank/DDBJ whole genome shotgun (WGS) entry which is preliminary data.</text>
</comment>
<accession>A0A0W8G4F0</accession>
<dbReference type="InterPro" id="IPR004017">
    <property type="entry name" value="Cys_rich_dom"/>
</dbReference>
<dbReference type="EMBL" id="LNQE01000284">
    <property type="protein sequence ID" value="KUG27838.1"/>
    <property type="molecule type" value="Genomic_DNA"/>
</dbReference>
<evidence type="ECO:0000313" key="6">
    <source>
        <dbReference type="EMBL" id="KUG27838.1"/>
    </source>
</evidence>
<dbReference type="PANTHER" id="PTHR47153:SF2">
    <property type="entry name" value="LACTATE UTILIZATION PROTEIN B"/>
    <property type="match status" value="1"/>
</dbReference>
<dbReference type="PANTHER" id="PTHR47153">
    <property type="entry name" value="LACTATE UTILIZATION PROTEIN B"/>
    <property type="match status" value="1"/>
</dbReference>
<dbReference type="Pfam" id="PF13183">
    <property type="entry name" value="Fer4_8"/>
    <property type="match status" value="1"/>
</dbReference>
<keyword evidence="4" id="KW-0249">Electron transport</keyword>